<feature type="transmembrane region" description="Helical" evidence="11">
    <location>
        <begin position="288"/>
        <end position="307"/>
    </location>
</feature>
<keyword evidence="8 11" id="KW-0472">Membrane</keyword>
<dbReference type="AlphaFoldDB" id="A0AA91F9Q6"/>
<feature type="transmembrane region" description="Helical" evidence="11">
    <location>
        <begin position="229"/>
        <end position="251"/>
    </location>
</feature>
<feature type="transmembrane region" description="Helical" evidence="11">
    <location>
        <begin position="263"/>
        <end position="281"/>
    </location>
</feature>
<protein>
    <recommendedName>
        <fullName evidence="10">Autoinducer 2 import system permease protein LsrD</fullName>
    </recommendedName>
</protein>
<dbReference type="CDD" id="cd06579">
    <property type="entry name" value="TM_PBP1_transp_AraH_like"/>
    <property type="match status" value="1"/>
</dbReference>
<feature type="transmembrane region" description="Helical" evidence="11">
    <location>
        <begin position="177"/>
        <end position="200"/>
    </location>
</feature>
<evidence type="ECO:0000313" key="12">
    <source>
        <dbReference type="EMBL" id="OBQ67048.1"/>
    </source>
</evidence>
<sequence length="334" mass="34310">MSETTPMVGKSDGGIAGRMPKFIRRADPAVLTAFACIVVLLLLGSLYSRSFLSPEYLLQQLKVASFLGVIATGMMLVILLGQIDLSVPWAVAAGAMMACAAAAYGPVGVALAIPFGIFCGVLIGVVNGIGVAYLRIPSMIITLATNAVAQGLMVVYTGGFSPQDSATGAMRYLATGFAIPGVPNAVIIWALIGAAMVFVLTRTGFGRTVYGIGNRERAAYLSGIDTRRVVMIAFAVSGGLSAFGGVLLAGYASKAAQSMGDAYLLPSIAAVVLGGTSILGGRGSYLGTVAGVILITLLQSILSVMQMPEAGRQIIYGVVIVAMLLLYGRAPASR</sequence>
<evidence type="ECO:0000256" key="2">
    <source>
        <dbReference type="ARBA" id="ARBA00011262"/>
    </source>
</evidence>
<accession>A0AA91F9Q6</accession>
<dbReference type="EMBL" id="LYTK01000010">
    <property type="protein sequence ID" value="OBQ67048.1"/>
    <property type="molecule type" value="Genomic_DNA"/>
</dbReference>
<dbReference type="GO" id="GO:0005886">
    <property type="term" value="C:plasma membrane"/>
    <property type="evidence" value="ECO:0007669"/>
    <property type="project" value="UniProtKB-SubCell"/>
</dbReference>
<evidence type="ECO:0000256" key="1">
    <source>
        <dbReference type="ARBA" id="ARBA00004651"/>
    </source>
</evidence>
<evidence type="ECO:0000256" key="11">
    <source>
        <dbReference type="SAM" id="Phobius"/>
    </source>
</evidence>
<dbReference type="Pfam" id="PF02653">
    <property type="entry name" value="BPD_transp_2"/>
    <property type="match status" value="1"/>
</dbReference>
<feature type="transmembrane region" description="Helical" evidence="11">
    <location>
        <begin position="111"/>
        <end position="133"/>
    </location>
</feature>
<keyword evidence="7 11" id="KW-1133">Transmembrane helix</keyword>
<dbReference type="Proteomes" id="UP000093737">
    <property type="component" value="Unassembled WGS sequence"/>
</dbReference>
<keyword evidence="4" id="KW-1003">Cell membrane</keyword>
<feature type="transmembrane region" description="Helical" evidence="11">
    <location>
        <begin position="140"/>
        <end position="157"/>
    </location>
</feature>
<evidence type="ECO:0000256" key="8">
    <source>
        <dbReference type="ARBA" id="ARBA00023136"/>
    </source>
</evidence>
<feature type="transmembrane region" description="Helical" evidence="11">
    <location>
        <begin position="28"/>
        <end position="48"/>
    </location>
</feature>
<keyword evidence="5" id="KW-0997">Cell inner membrane</keyword>
<keyword evidence="6 11" id="KW-0812">Transmembrane</keyword>
<gene>
    <name evidence="12" type="ORF">A8145_32315</name>
</gene>
<feature type="transmembrane region" description="Helical" evidence="11">
    <location>
        <begin position="87"/>
        <end position="105"/>
    </location>
</feature>
<dbReference type="PANTHER" id="PTHR32196:SF71">
    <property type="entry name" value="AUTOINDUCER 2 IMPORT SYSTEM PERMEASE PROTEIN LSRD"/>
    <property type="match status" value="1"/>
</dbReference>
<proteinExistence type="predicted"/>
<evidence type="ECO:0000256" key="9">
    <source>
        <dbReference type="ARBA" id="ARBA00025439"/>
    </source>
</evidence>
<dbReference type="GO" id="GO:0022857">
    <property type="term" value="F:transmembrane transporter activity"/>
    <property type="evidence" value="ECO:0007669"/>
    <property type="project" value="InterPro"/>
</dbReference>
<organism evidence="12 13">
    <name type="scientific">Rhizobium loti</name>
    <name type="common">Mesorhizobium loti</name>
    <dbReference type="NCBI Taxonomy" id="381"/>
    <lineage>
        <taxon>Bacteria</taxon>
        <taxon>Pseudomonadati</taxon>
        <taxon>Pseudomonadota</taxon>
        <taxon>Alphaproteobacteria</taxon>
        <taxon>Hyphomicrobiales</taxon>
        <taxon>Phyllobacteriaceae</taxon>
        <taxon>Mesorhizobium</taxon>
    </lineage>
</organism>
<comment type="caution">
    <text evidence="12">The sequence shown here is derived from an EMBL/GenBank/DDBJ whole genome shotgun (WGS) entry which is preliminary data.</text>
</comment>
<evidence type="ECO:0000256" key="4">
    <source>
        <dbReference type="ARBA" id="ARBA00022475"/>
    </source>
</evidence>
<feature type="transmembrane region" description="Helical" evidence="11">
    <location>
        <begin position="60"/>
        <end position="80"/>
    </location>
</feature>
<evidence type="ECO:0000256" key="10">
    <source>
        <dbReference type="ARBA" id="ARBA00039381"/>
    </source>
</evidence>
<dbReference type="InterPro" id="IPR001851">
    <property type="entry name" value="ABC_transp_permease"/>
</dbReference>
<keyword evidence="3" id="KW-0813">Transport</keyword>
<comment type="function">
    <text evidence="9">Part of the ABC transporter complex LsrABCD involved in autoinducer 2 (AI-2) import. Probably responsible for the translocation of the substrate across the membrane.</text>
</comment>
<evidence type="ECO:0000256" key="3">
    <source>
        <dbReference type="ARBA" id="ARBA00022448"/>
    </source>
</evidence>
<evidence type="ECO:0000256" key="6">
    <source>
        <dbReference type="ARBA" id="ARBA00022692"/>
    </source>
</evidence>
<evidence type="ECO:0000256" key="5">
    <source>
        <dbReference type="ARBA" id="ARBA00022519"/>
    </source>
</evidence>
<feature type="transmembrane region" description="Helical" evidence="11">
    <location>
        <begin position="313"/>
        <end position="330"/>
    </location>
</feature>
<comment type="subcellular location">
    <subcellularLocation>
        <location evidence="1">Cell membrane</location>
        <topology evidence="1">Multi-pass membrane protein</topology>
    </subcellularLocation>
</comment>
<comment type="subunit">
    <text evidence="2">The complex is composed of two ATP-binding proteins (LsrA), two transmembrane proteins (LsrC and LsrD) and a solute-binding protein (LsrB).</text>
</comment>
<reference evidence="12 13" key="1">
    <citation type="submission" date="2016-05" db="EMBL/GenBank/DDBJ databases">
        <authorList>
            <person name="Ramsay J.P."/>
        </authorList>
    </citation>
    <scope>NUCLEOTIDE SEQUENCE [LARGE SCALE GENOMIC DNA]</scope>
    <source>
        <strain evidence="12 13">NZP2042</strain>
    </source>
</reference>
<evidence type="ECO:0000256" key="7">
    <source>
        <dbReference type="ARBA" id="ARBA00022989"/>
    </source>
</evidence>
<name>A0AA91F9Q6_RHILI</name>
<dbReference type="PANTHER" id="PTHR32196">
    <property type="entry name" value="ABC TRANSPORTER PERMEASE PROTEIN YPHD-RELATED-RELATED"/>
    <property type="match status" value="1"/>
</dbReference>
<evidence type="ECO:0000313" key="13">
    <source>
        <dbReference type="Proteomes" id="UP000093737"/>
    </source>
</evidence>